<dbReference type="AlphaFoldDB" id="A0A0K1E809"/>
<evidence type="ECO:0000313" key="3">
    <source>
        <dbReference type="Proteomes" id="UP000067626"/>
    </source>
</evidence>
<evidence type="ECO:0000259" key="1">
    <source>
        <dbReference type="PROSITE" id="PS51787"/>
    </source>
</evidence>
<name>A0A0K1E809_CHOCO</name>
<evidence type="ECO:0000313" key="2">
    <source>
        <dbReference type="EMBL" id="AKT36994.1"/>
    </source>
</evidence>
<organism evidence="2 3">
    <name type="scientific">Chondromyces crocatus</name>
    <dbReference type="NCBI Taxonomy" id="52"/>
    <lineage>
        <taxon>Bacteria</taxon>
        <taxon>Pseudomonadati</taxon>
        <taxon>Myxococcota</taxon>
        <taxon>Polyangia</taxon>
        <taxon>Polyangiales</taxon>
        <taxon>Polyangiaceae</taxon>
        <taxon>Chondromyces</taxon>
    </lineage>
</organism>
<dbReference type="OrthoDB" id="9806457at2"/>
<feature type="domain" description="Lon N-terminal" evidence="1">
    <location>
        <begin position="18"/>
        <end position="210"/>
    </location>
</feature>
<dbReference type="SUPFAM" id="SSF88697">
    <property type="entry name" value="PUA domain-like"/>
    <property type="match status" value="1"/>
</dbReference>
<keyword evidence="2" id="KW-0378">Hydrolase</keyword>
<proteinExistence type="predicted"/>
<reference evidence="2 3" key="1">
    <citation type="submission" date="2015-07" db="EMBL/GenBank/DDBJ databases">
        <title>Genome analysis of myxobacterium Chondromyces crocatus Cm c5 reveals a high potential for natural compound synthesis and the genetic basis for the loss of fruiting body formation.</title>
        <authorList>
            <person name="Zaburannyi N."/>
            <person name="Bunk B."/>
            <person name="Maier J."/>
            <person name="Overmann J."/>
            <person name="Mueller R."/>
        </authorList>
    </citation>
    <scope>NUCLEOTIDE SEQUENCE [LARGE SCALE GENOMIC DNA]</scope>
    <source>
        <strain evidence="2 3">Cm c5</strain>
    </source>
</reference>
<dbReference type="InterPro" id="IPR015947">
    <property type="entry name" value="PUA-like_sf"/>
</dbReference>
<sequence length="221" mass="23943">MTTPATPPTDLAAALSRLPLFPLPQVVLFPGALLPLHVFEPRYKTLVRDALATHRCLSVVLIADPNRVDEHGHPAIHHVAGVGEIIEHVELPGGRYNILVRGRARVRLAEQPFIPPYRTAQATLLEDRGGAIDPTAQAALLSTASAYAAMVRDQDQSFDLRLPPDASLGLSADLCAHYLLLDPSERQTALETLEVDARVQQVTDALALQRLSLAQASRALN</sequence>
<gene>
    <name evidence="2" type="ORF">CMC5_011200</name>
</gene>
<keyword evidence="2" id="KW-0645">Protease</keyword>
<dbReference type="GO" id="GO:0008233">
    <property type="term" value="F:peptidase activity"/>
    <property type="evidence" value="ECO:0007669"/>
    <property type="project" value="UniProtKB-KW"/>
</dbReference>
<dbReference type="PANTHER" id="PTHR46732:SF8">
    <property type="entry name" value="ATP-DEPENDENT PROTEASE LA (LON) DOMAIN PROTEIN"/>
    <property type="match status" value="1"/>
</dbReference>
<accession>A0A0K1E809</accession>
<dbReference type="InterPro" id="IPR046336">
    <property type="entry name" value="Lon_prtase_N_sf"/>
</dbReference>
<dbReference type="STRING" id="52.CMC5_011200"/>
<dbReference type="Proteomes" id="UP000067626">
    <property type="component" value="Chromosome"/>
</dbReference>
<dbReference type="Pfam" id="PF02190">
    <property type="entry name" value="LON_substr_bdg"/>
    <property type="match status" value="1"/>
</dbReference>
<dbReference type="PROSITE" id="PS51787">
    <property type="entry name" value="LON_N"/>
    <property type="match status" value="1"/>
</dbReference>
<dbReference type="GO" id="GO:0006508">
    <property type="term" value="P:proteolysis"/>
    <property type="evidence" value="ECO:0007669"/>
    <property type="project" value="UniProtKB-KW"/>
</dbReference>
<keyword evidence="3" id="KW-1185">Reference proteome</keyword>
<dbReference type="PANTHER" id="PTHR46732">
    <property type="entry name" value="ATP-DEPENDENT PROTEASE LA (LON) DOMAIN PROTEIN"/>
    <property type="match status" value="1"/>
</dbReference>
<dbReference type="KEGG" id="ccro:CMC5_011200"/>
<dbReference type="SMART" id="SM00464">
    <property type="entry name" value="LON"/>
    <property type="match status" value="1"/>
</dbReference>
<protein>
    <submittedName>
        <fullName evidence="2">ATP-dependent protease</fullName>
    </submittedName>
</protein>
<dbReference type="EMBL" id="CP012159">
    <property type="protein sequence ID" value="AKT36994.1"/>
    <property type="molecule type" value="Genomic_DNA"/>
</dbReference>
<dbReference type="PATRIC" id="fig|52.7.peg.1196"/>
<dbReference type="RefSeq" id="WP_050429427.1">
    <property type="nucleotide sequence ID" value="NZ_CP012159.1"/>
</dbReference>
<dbReference type="Gene3D" id="2.30.130.40">
    <property type="entry name" value="LON domain-like"/>
    <property type="match status" value="1"/>
</dbReference>
<dbReference type="InterPro" id="IPR003111">
    <property type="entry name" value="Lon_prtase_N"/>
</dbReference>